<sequence length="337" mass="36411">MTLQIGVIGCGAIGQDHIRRLTRTLSGAKVVAVTDIEPRHAHDAVAAYGLSAEVYANGHDVIDAADVQAVLVTSWGPTHEEFVLKAIARGKPVFCEKPLATTAEGCLRIVEAEQAHGRRLVQVGFMRPYDEGYRALKQVIASGRIGAPLMLHCAHRNQSVGERYTTDMAITDTLIHELDVLRWLLDDDYASAQVVYPRKSRHASSHLADPQIVLLETARGVRIDVEIFVNCQYGYDIQCEVVGEDGIAKLPDPPAVSTKHAASHATAIMTDWKERFIASYDVELQAFIDGVQQGALTGPSAWDGYAAAVAADACVRAQQSGAVEPIAMAARPAFYAA</sequence>
<dbReference type="SUPFAM" id="SSF51735">
    <property type="entry name" value="NAD(P)-binding Rossmann-fold domains"/>
    <property type="match status" value="1"/>
</dbReference>
<accession>A0A107TB23</accession>
<dbReference type="STRING" id="1503054.WT74_07205"/>
<name>A0A107TB23_9BURK</name>
<dbReference type="EMBL" id="VZOK01000038">
    <property type="protein sequence ID" value="KAB0635459.1"/>
    <property type="molecule type" value="Genomic_DNA"/>
</dbReference>
<feature type="domain" description="Gfo/Idh/MocA-like oxidoreductase C-terminal" evidence="5">
    <location>
        <begin position="137"/>
        <end position="322"/>
    </location>
</feature>
<dbReference type="InterPro" id="IPR036291">
    <property type="entry name" value="NAD(P)-bd_dom_sf"/>
</dbReference>
<evidence type="ECO:0000256" key="1">
    <source>
        <dbReference type="ARBA" id="ARBA00023002"/>
    </source>
</evidence>
<evidence type="ECO:0000256" key="2">
    <source>
        <dbReference type="ARBA" id="ARBA00023027"/>
    </source>
</evidence>
<dbReference type="Pfam" id="PF02894">
    <property type="entry name" value="GFO_IDH_MocA_C"/>
    <property type="match status" value="1"/>
</dbReference>
<comment type="caution">
    <text evidence="7">The sequence shown here is derived from an EMBL/GenBank/DDBJ whole genome shotgun (WGS) entry which is preliminary data.</text>
</comment>
<dbReference type="GO" id="GO:0000166">
    <property type="term" value="F:nucleotide binding"/>
    <property type="evidence" value="ECO:0007669"/>
    <property type="project" value="InterPro"/>
</dbReference>
<comment type="subunit">
    <text evidence="3">Homotetramer.</text>
</comment>
<keyword evidence="1 3" id="KW-0560">Oxidoreductase</keyword>
<proteinExistence type="inferred from homology"/>
<dbReference type="Proteomes" id="UP000473470">
    <property type="component" value="Unassembled WGS sequence"/>
</dbReference>
<dbReference type="InterPro" id="IPR004104">
    <property type="entry name" value="Gfo/Idh/MocA-like_OxRdtase_C"/>
</dbReference>
<dbReference type="InterPro" id="IPR000683">
    <property type="entry name" value="Gfo/Idh/MocA-like_OxRdtase_N"/>
</dbReference>
<reference evidence="6 9" key="2">
    <citation type="submission" date="2019-09" db="EMBL/GenBank/DDBJ databases">
        <title>Draft genome sequences of 48 bacterial type strains from the CCUG.</title>
        <authorList>
            <person name="Tunovic T."/>
            <person name="Pineiro-Iglesias B."/>
            <person name="Unosson C."/>
            <person name="Inganas E."/>
            <person name="Ohlen M."/>
            <person name="Cardew S."/>
            <person name="Jensie-Markopoulos S."/>
            <person name="Salva-Serra F."/>
            <person name="Jaen-Luchoro D."/>
            <person name="Karlsson R."/>
            <person name="Svensson-Stadler L."/>
            <person name="Chun J."/>
            <person name="Moore E."/>
        </authorList>
    </citation>
    <scope>NUCLEOTIDE SEQUENCE [LARGE SCALE GENOMIC DNA]</scope>
    <source>
        <strain evidence="6 9">CCUG 65686</strain>
    </source>
</reference>
<feature type="domain" description="Gfo/Idh/MocA-like oxidoreductase N-terminal" evidence="4">
    <location>
        <begin position="4"/>
        <end position="125"/>
    </location>
</feature>
<dbReference type="InterPro" id="IPR023794">
    <property type="entry name" value="MI/DCI_dehydrogenase"/>
</dbReference>
<evidence type="ECO:0000256" key="3">
    <source>
        <dbReference type="HAMAP-Rule" id="MF_01671"/>
    </source>
</evidence>
<dbReference type="Pfam" id="PF01408">
    <property type="entry name" value="GFO_IDH_MocA"/>
    <property type="match status" value="1"/>
</dbReference>
<organism evidence="7">
    <name type="scientific">Burkholderia stagnalis</name>
    <dbReference type="NCBI Taxonomy" id="1503054"/>
    <lineage>
        <taxon>Bacteria</taxon>
        <taxon>Pseudomonadati</taxon>
        <taxon>Pseudomonadota</taxon>
        <taxon>Betaproteobacteria</taxon>
        <taxon>Burkholderiales</taxon>
        <taxon>Burkholderiaceae</taxon>
        <taxon>Burkholderia</taxon>
        <taxon>Burkholderia cepacia complex</taxon>
    </lineage>
</organism>
<dbReference type="EMBL" id="LPHB01000025">
    <property type="protein sequence ID" value="KWA66208.1"/>
    <property type="molecule type" value="Genomic_DNA"/>
</dbReference>
<evidence type="ECO:0000313" key="8">
    <source>
        <dbReference type="Proteomes" id="UP000068603"/>
    </source>
</evidence>
<evidence type="ECO:0000313" key="7">
    <source>
        <dbReference type="EMBL" id="KWA66208.1"/>
    </source>
</evidence>
<evidence type="ECO:0000313" key="9">
    <source>
        <dbReference type="Proteomes" id="UP000473470"/>
    </source>
</evidence>
<dbReference type="InterPro" id="IPR050424">
    <property type="entry name" value="Gfo-Idh-MocA_inositol_DH"/>
</dbReference>
<dbReference type="GO" id="GO:0019310">
    <property type="term" value="P:inositol catabolic process"/>
    <property type="evidence" value="ECO:0007669"/>
    <property type="project" value="UniProtKB-UniRule"/>
</dbReference>
<dbReference type="GeneID" id="93053944"/>
<protein>
    <recommendedName>
        <fullName evidence="3">Inositol 2-dehydrogenase</fullName>
        <ecNumber evidence="3">1.1.1.18</ecNumber>
    </recommendedName>
    <alternativeName>
        <fullName evidence="3">Myo-inositol 2-dehydrogenase</fullName>
        <shortName evidence="3">MI 2-dehydrogenase</shortName>
    </alternativeName>
</protein>
<dbReference type="Proteomes" id="UP000068603">
    <property type="component" value="Unassembled WGS sequence"/>
</dbReference>
<dbReference type="PANTHER" id="PTHR43593:SF1">
    <property type="entry name" value="INOSITOL 2-DEHYDROGENASE"/>
    <property type="match status" value="1"/>
</dbReference>
<dbReference type="PANTHER" id="PTHR43593">
    <property type="match status" value="1"/>
</dbReference>
<reference evidence="7 8" key="1">
    <citation type="submission" date="2015-11" db="EMBL/GenBank/DDBJ databases">
        <title>Expanding the genomic diversity of Burkholderia species for the development of highly accurate diagnostics.</title>
        <authorList>
            <person name="Sahl J."/>
            <person name="Keim P."/>
            <person name="Wagner D."/>
        </authorList>
    </citation>
    <scope>NUCLEOTIDE SEQUENCE [LARGE SCALE GENOMIC DNA]</scope>
    <source>
        <strain evidence="7 8">MSMB1960WGS</strain>
    </source>
</reference>
<comment type="similarity">
    <text evidence="3">Belongs to the Gfo/Idh/MocA family.</text>
</comment>
<dbReference type="AlphaFoldDB" id="A0A107TB23"/>
<evidence type="ECO:0000259" key="4">
    <source>
        <dbReference type="Pfam" id="PF01408"/>
    </source>
</evidence>
<dbReference type="Gene3D" id="3.40.50.720">
    <property type="entry name" value="NAD(P)-binding Rossmann-like Domain"/>
    <property type="match status" value="1"/>
</dbReference>
<dbReference type="EC" id="1.1.1.18" evidence="3"/>
<dbReference type="SUPFAM" id="SSF55347">
    <property type="entry name" value="Glyceraldehyde-3-phosphate dehydrogenase-like, C-terminal domain"/>
    <property type="match status" value="1"/>
</dbReference>
<dbReference type="KEGG" id="bstg:WT74_07205"/>
<gene>
    <name evidence="3" type="primary">iolG</name>
    <name evidence="6" type="ORF">F7R25_23050</name>
    <name evidence="7" type="ORF">WT44_07180</name>
</gene>
<evidence type="ECO:0000259" key="5">
    <source>
        <dbReference type="Pfam" id="PF02894"/>
    </source>
</evidence>
<dbReference type="RefSeq" id="WP_059805628.1">
    <property type="nucleotide sequence ID" value="NZ_CABVPM010000060.1"/>
</dbReference>
<dbReference type="GO" id="GO:0050112">
    <property type="term" value="F:inositol 2-dehydrogenase (NAD+) activity"/>
    <property type="evidence" value="ECO:0007669"/>
    <property type="project" value="UniProtKB-UniRule"/>
</dbReference>
<dbReference type="Gene3D" id="3.30.360.10">
    <property type="entry name" value="Dihydrodipicolinate Reductase, domain 2"/>
    <property type="match status" value="1"/>
</dbReference>
<evidence type="ECO:0000313" key="6">
    <source>
        <dbReference type="EMBL" id="KAB0635459.1"/>
    </source>
</evidence>
<comment type="catalytic activity">
    <reaction evidence="3">
        <text>myo-inositol + NAD(+) = scyllo-inosose + NADH + H(+)</text>
        <dbReference type="Rhea" id="RHEA:16949"/>
        <dbReference type="ChEBI" id="CHEBI:15378"/>
        <dbReference type="ChEBI" id="CHEBI:17268"/>
        <dbReference type="ChEBI" id="CHEBI:17811"/>
        <dbReference type="ChEBI" id="CHEBI:57540"/>
        <dbReference type="ChEBI" id="CHEBI:57945"/>
        <dbReference type="EC" id="1.1.1.18"/>
    </reaction>
</comment>
<keyword evidence="2 3" id="KW-0520">NAD</keyword>
<dbReference type="HAMAP" id="MF_01671">
    <property type="entry name" value="IolG"/>
    <property type="match status" value="1"/>
</dbReference>
<comment type="function">
    <text evidence="3">Involved in the oxidation of myo-inositol (MI) to 2-keto-myo-inositol (2KMI or 2-inosose).</text>
</comment>